<protein>
    <recommendedName>
        <fullName evidence="1">Fibrinogen C-terminal domain-containing protein</fullName>
    </recommendedName>
</protein>
<dbReference type="AlphaFoldDB" id="A0AAE1CLU5"/>
<comment type="caution">
    <text evidence="2">The sequence shown here is derived from an EMBL/GenBank/DDBJ whole genome shotgun (WGS) entry which is preliminary data.</text>
</comment>
<feature type="domain" description="Fibrinogen C-terminal" evidence="1">
    <location>
        <begin position="24"/>
        <end position="61"/>
    </location>
</feature>
<dbReference type="InterPro" id="IPR036056">
    <property type="entry name" value="Fibrinogen-like_C"/>
</dbReference>
<sequence length="77" mass="8770">MANQLAQQQNDLRDQNASQEYLHISFLCDSVSDGGGWIVIQRRDTGKTNFDRNWADRNKALVHSTVNSGWATLKYTL</sequence>
<keyword evidence="3" id="KW-1185">Reference proteome</keyword>
<evidence type="ECO:0000259" key="1">
    <source>
        <dbReference type="Pfam" id="PF00147"/>
    </source>
</evidence>
<evidence type="ECO:0000313" key="2">
    <source>
        <dbReference type="EMBL" id="KAK3708074.1"/>
    </source>
</evidence>
<dbReference type="EMBL" id="JAWDGP010007703">
    <property type="protein sequence ID" value="KAK3708074.1"/>
    <property type="molecule type" value="Genomic_DNA"/>
</dbReference>
<dbReference type="Proteomes" id="UP001283361">
    <property type="component" value="Unassembled WGS sequence"/>
</dbReference>
<dbReference type="InterPro" id="IPR002181">
    <property type="entry name" value="Fibrinogen_a/b/g_C_dom"/>
</dbReference>
<reference evidence="2" key="1">
    <citation type="journal article" date="2023" name="G3 (Bethesda)">
        <title>A reference genome for the long-term kleptoplast-retaining sea slug Elysia crispata morphotype clarki.</title>
        <authorList>
            <person name="Eastman K.E."/>
            <person name="Pendleton A.L."/>
            <person name="Shaikh M.A."/>
            <person name="Suttiyut T."/>
            <person name="Ogas R."/>
            <person name="Tomko P."/>
            <person name="Gavelis G."/>
            <person name="Widhalm J.R."/>
            <person name="Wisecaver J.H."/>
        </authorList>
    </citation>
    <scope>NUCLEOTIDE SEQUENCE</scope>
    <source>
        <strain evidence="2">ECLA1</strain>
    </source>
</reference>
<proteinExistence type="predicted"/>
<organism evidence="2 3">
    <name type="scientific">Elysia crispata</name>
    <name type="common">lettuce slug</name>
    <dbReference type="NCBI Taxonomy" id="231223"/>
    <lineage>
        <taxon>Eukaryota</taxon>
        <taxon>Metazoa</taxon>
        <taxon>Spiralia</taxon>
        <taxon>Lophotrochozoa</taxon>
        <taxon>Mollusca</taxon>
        <taxon>Gastropoda</taxon>
        <taxon>Heterobranchia</taxon>
        <taxon>Euthyneura</taxon>
        <taxon>Panpulmonata</taxon>
        <taxon>Sacoglossa</taxon>
        <taxon>Placobranchoidea</taxon>
        <taxon>Plakobranchidae</taxon>
        <taxon>Elysia</taxon>
    </lineage>
</organism>
<gene>
    <name evidence="2" type="ORF">RRG08_055787</name>
</gene>
<evidence type="ECO:0000313" key="3">
    <source>
        <dbReference type="Proteomes" id="UP001283361"/>
    </source>
</evidence>
<accession>A0AAE1CLU5</accession>
<dbReference type="Pfam" id="PF00147">
    <property type="entry name" value="Fibrinogen_C"/>
    <property type="match status" value="1"/>
</dbReference>
<dbReference type="InterPro" id="IPR014716">
    <property type="entry name" value="Fibrinogen_a/b/g_C_1"/>
</dbReference>
<dbReference type="Gene3D" id="3.90.215.10">
    <property type="entry name" value="Gamma Fibrinogen, chain A, domain 1"/>
    <property type="match status" value="1"/>
</dbReference>
<dbReference type="SUPFAM" id="SSF56496">
    <property type="entry name" value="Fibrinogen C-terminal domain-like"/>
    <property type="match status" value="1"/>
</dbReference>
<name>A0AAE1CLU5_9GAST</name>